<feature type="domain" description="Flagellar assembly protein FliH/Type III secretion system HrpE" evidence="11">
    <location>
        <begin position="106"/>
        <end position="232"/>
    </location>
</feature>
<name>A0A853GAL2_9BURK</name>
<evidence type="ECO:0000256" key="3">
    <source>
        <dbReference type="ARBA" id="ARBA00006602"/>
    </source>
</evidence>
<protein>
    <recommendedName>
        <fullName evidence="4">Flagellar assembly protein FliH</fullName>
    </recommendedName>
</protein>
<evidence type="ECO:0000313" key="12">
    <source>
        <dbReference type="EMBL" id="NYT51930.1"/>
    </source>
</evidence>
<keyword evidence="13" id="KW-1185">Reference proteome</keyword>
<feature type="compositionally biased region" description="Basic and acidic residues" evidence="10">
    <location>
        <begin position="43"/>
        <end position="74"/>
    </location>
</feature>
<dbReference type="GO" id="GO:0015031">
    <property type="term" value="P:protein transport"/>
    <property type="evidence" value="ECO:0007669"/>
    <property type="project" value="UniProtKB-KW"/>
</dbReference>
<dbReference type="AlphaFoldDB" id="A0A853GAL2"/>
<dbReference type="GO" id="GO:0003774">
    <property type="term" value="F:cytoskeletal motor activity"/>
    <property type="evidence" value="ECO:0007669"/>
    <property type="project" value="InterPro"/>
</dbReference>
<evidence type="ECO:0000256" key="5">
    <source>
        <dbReference type="ARBA" id="ARBA00022448"/>
    </source>
</evidence>
<reference evidence="12 13" key="1">
    <citation type="submission" date="2020-07" db="EMBL/GenBank/DDBJ databases">
        <title>Taxonomic revisions and descriptions of new bacterial species based on genomic comparisons in the high-G+C-content subgroup of the family Alcaligenaceae.</title>
        <authorList>
            <person name="Szabo A."/>
            <person name="Felfoldi T."/>
        </authorList>
    </citation>
    <scope>NUCLEOTIDE SEQUENCE [LARGE SCALE GENOMIC DNA]</scope>
    <source>
        <strain evidence="12 13">LMG 24012</strain>
    </source>
</reference>
<evidence type="ECO:0000256" key="2">
    <source>
        <dbReference type="ARBA" id="ARBA00004496"/>
    </source>
</evidence>
<comment type="caution">
    <text evidence="12">The sequence shown here is derived from an EMBL/GenBank/DDBJ whole genome shotgun (WGS) entry which is preliminary data.</text>
</comment>
<keyword evidence="12" id="KW-0282">Flagellum</keyword>
<feature type="compositionally biased region" description="Basic and acidic residues" evidence="10">
    <location>
        <begin position="16"/>
        <end position="28"/>
    </location>
</feature>
<dbReference type="GO" id="GO:0044781">
    <property type="term" value="P:bacterial-type flagellum organization"/>
    <property type="evidence" value="ECO:0007669"/>
    <property type="project" value="UniProtKB-KW"/>
</dbReference>
<comment type="subcellular location">
    <subcellularLocation>
        <location evidence="2">Cytoplasm</location>
    </subcellularLocation>
</comment>
<dbReference type="Proteomes" id="UP000559809">
    <property type="component" value="Unassembled WGS sequence"/>
</dbReference>
<evidence type="ECO:0000313" key="13">
    <source>
        <dbReference type="Proteomes" id="UP000559809"/>
    </source>
</evidence>
<keyword evidence="9" id="KW-1006">Bacterial flagellum protein export</keyword>
<keyword evidence="8" id="KW-0653">Protein transport</keyword>
<comment type="similarity">
    <text evidence="3">Belongs to the FliH family.</text>
</comment>
<keyword evidence="6" id="KW-0963">Cytoplasm</keyword>
<dbReference type="GO" id="GO:0005829">
    <property type="term" value="C:cytosol"/>
    <property type="evidence" value="ECO:0007669"/>
    <property type="project" value="TreeGrafter"/>
</dbReference>
<comment type="function">
    <text evidence="1">Needed for flagellar regrowth and assembly.</text>
</comment>
<keyword evidence="5" id="KW-0813">Transport</keyword>
<feature type="region of interest" description="Disordered" evidence="10">
    <location>
        <begin position="84"/>
        <end position="103"/>
    </location>
</feature>
<sequence length="248" mass="26791">MSDRWPSRLQAAQAWKRWEMDSFEDPKAPEPAAPAAPPAPDPEVLRAEVQRLRDAAQARGRAEGYAEGHEQGLAAGKEEGRIAGQREGHAKGHAEGLEDGRRQAQSEAAQLAALAQSCARSLAAVEAEMGQALIALSIRIAEQVLRSTLDEHPEKLLDLIRDIIHVESGKGGLLKLRVNPADFELVQGYLRGEGEAENWRLLADPAVERGGCMAETALGNIDATLRTRWERVTSSLGHRAAPLGKSAP</sequence>
<dbReference type="GO" id="GO:0009288">
    <property type="term" value="C:bacterial-type flagellum"/>
    <property type="evidence" value="ECO:0007669"/>
    <property type="project" value="InterPro"/>
</dbReference>
<evidence type="ECO:0000256" key="6">
    <source>
        <dbReference type="ARBA" id="ARBA00022490"/>
    </source>
</evidence>
<dbReference type="InterPro" id="IPR051472">
    <property type="entry name" value="T3SS_Stator/FliH"/>
</dbReference>
<accession>A0A853GAL2</accession>
<evidence type="ECO:0000256" key="8">
    <source>
        <dbReference type="ARBA" id="ARBA00022927"/>
    </source>
</evidence>
<dbReference type="PANTHER" id="PTHR34982">
    <property type="entry name" value="YOP PROTEINS TRANSLOCATION PROTEIN L"/>
    <property type="match status" value="1"/>
</dbReference>
<feature type="compositionally biased region" description="Pro residues" evidence="10">
    <location>
        <begin position="29"/>
        <end position="41"/>
    </location>
</feature>
<dbReference type="InterPro" id="IPR000563">
    <property type="entry name" value="Flag_FliH"/>
</dbReference>
<keyword evidence="12" id="KW-0966">Cell projection</keyword>
<dbReference type="Pfam" id="PF02108">
    <property type="entry name" value="FliH"/>
    <property type="match status" value="1"/>
</dbReference>
<evidence type="ECO:0000256" key="10">
    <source>
        <dbReference type="SAM" id="MobiDB-lite"/>
    </source>
</evidence>
<feature type="region of interest" description="Disordered" evidence="10">
    <location>
        <begin position="1"/>
        <end position="74"/>
    </location>
</feature>
<organism evidence="12 13">
    <name type="scientific">Parapusillimonas granuli</name>
    <dbReference type="NCBI Taxonomy" id="380911"/>
    <lineage>
        <taxon>Bacteria</taxon>
        <taxon>Pseudomonadati</taxon>
        <taxon>Pseudomonadota</taxon>
        <taxon>Betaproteobacteria</taxon>
        <taxon>Burkholderiales</taxon>
        <taxon>Alcaligenaceae</taxon>
        <taxon>Parapusillimonas</taxon>
    </lineage>
</organism>
<dbReference type="InterPro" id="IPR018035">
    <property type="entry name" value="Flagellar_FliH/T3SS_HrpE"/>
</dbReference>
<gene>
    <name evidence="12" type="ORF">H0A72_21710</name>
</gene>
<evidence type="ECO:0000259" key="11">
    <source>
        <dbReference type="Pfam" id="PF02108"/>
    </source>
</evidence>
<dbReference type="GO" id="GO:0071973">
    <property type="term" value="P:bacterial-type flagellum-dependent cell motility"/>
    <property type="evidence" value="ECO:0007669"/>
    <property type="project" value="InterPro"/>
</dbReference>
<evidence type="ECO:0000256" key="7">
    <source>
        <dbReference type="ARBA" id="ARBA00022795"/>
    </source>
</evidence>
<keyword evidence="12" id="KW-0969">Cilium</keyword>
<keyword evidence="7" id="KW-1005">Bacterial flagellum biogenesis</keyword>
<evidence type="ECO:0000256" key="9">
    <source>
        <dbReference type="ARBA" id="ARBA00023225"/>
    </source>
</evidence>
<dbReference type="NCBIfam" id="NF004270">
    <property type="entry name" value="PRK05687.2-1"/>
    <property type="match status" value="1"/>
</dbReference>
<dbReference type="RefSeq" id="WP_180158602.1">
    <property type="nucleotide sequence ID" value="NZ_JACCEM010000021.1"/>
</dbReference>
<proteinExistence type="inferred from homology"/>
<dbReference type="PANTHER" id="PTHR34982:SF1">
    <property type="entry name" value="FLAGELLAR ASSEMBLY PROTEIN FLIH"/>
    <property type="match status" value="1"/>
</dbReference>
<dbReference type="PRINTS" id="PR01003">
    <property type="entry name" value="FLGFLIH"/>
</dbReference>
<evidence type="ECO:0000256" key="4">
    <source>
        <dbReference type="ARBA" id="ARBA00016507"/>
    </source>
</evidence>
<dbReference type="EMBL" id="JACCEM010000021">
    <property type="protein sequence ID" value="NYT51930.1"/>
    <property type="molecule type" value="Genomic_DNA"/>
</dbReference>
<evidence type="ECO:0000256" key="1">
    <source>
        <dbReference type="ARBA" id="ARBA00003041"/>
    </source>
</evidence>